<dbReference type="GO" id="GO:0004497">
    <property type="term" value="F:monooxygenase activity"/>
    <property type="evidence" value="ECO:0007669"/>
    <property type="project" value="UniProtKB-KW"/>
</dbReference>
<evidence type="ECO:0000256" key="9">
    <source>
        <dbReference type="RuleBase" id="RU000461"/>
    </source>
</evidence>
<dbReference type="AlphaFoldDB" id="A0A177EVX1"/>
<evidence type="ECO:0000313" key="12">
    <source>
        <dbReference type="Proteomes" id="UP000077002"/>
    </source>
</evidence>
<dbReference type="EMBL" id="LVKK01000125">
    <property type="protein sequence ID" value="OAG35202.1"/>
    <property type="molecule type" value="Genomic_DNA"/>
</dbReference>
<keyword evidence="3 8" id="KW-0349">Heme</keyword>
<dbReference type="InterPro" id="IPR017972">
    <property type="entry name" value="Cyt_P450_CS"/>
</dbReference>
<comment type="similarity">
    <text evidence="2 9">Belongs to the cytochrome P450 family.</text>
</comment>
<keyword evidence="5 9" id="KW-0560">Oxidoreductase</keyword>
<dbReference type="PANTHER" id="PTHR24305">
    <property type="entry name" value="CYTOCHROME P450"/>
    <property type="match status" value="1"/>
</dbReference>
<dbReference type="RefSeq" id="XP_022507154.1">
    <property type="nucleotide sequence ID" value="XM_022660513.1"/>
</dbReference>
<dbReference type="SUPFAM" id="SSF48264">
    <property type="entry name" value="Cytochrome P450"/>
    <property type="match status" value="1"/>
</dbReference>
<keyword evidence="4 8" id="KW-0479">Metal-binding</keyword>
<evidence type="ECO:0000256" key="4">
    <source>
        <dbReference type="ARBA" id="ARBA00022723"/>
    </source>
</evidence>
<dbReference type="Proteomes" id="UP000077002">
    <property type="component" value="Unassembled WGS sequence"/>
</dbReference>
<protein>
    <recommendedName>
        <fullName evidence="13">Cytochrome P450 monooxygenase</fullName>
    </recommendedName>
</protein>
<keyword evidence="10" id="KW-1133">Transmembrane helix</keyword>
<keyword evidence="12" id="KW-1185">Reference proteome</keyword>
<dbReference type="GO" id="GO:0016705">
    <property type="term" value="F:oxidoreductase activity, acting on paired donors, with incorporation or reduction of molecular oxygen"/>
    <property type="evidence" value="ECO:0007669"/>
    <property type="project" value="InterPro"/>
</dbReference>
<dbReference type="PRINTS" id="PR00385">
    <property type="entry name" value="P450"/>
</dbReference>
<organism evidence="11 12">
    <name type="scientific">Fonsecaea monophora</name>
    <dbReference type="NCBI Taxonomy" id="254056"/>
    <lineage>
        <taxon>Eukaryota</taxon>
        <taxon>Fungi</taxon>
        <taxon>Dikarya</taxon>
        <taxon>Ascomycota</taxon>
        <taxon>Pezizomycotina</taxon>
        <taxon>Eurotiomycetes</taxon>
        <taxon>Chaetothyriomycetidae</taxon>
        <taxon>Chaetothyriales</taxon>
        <taxon>Herpotrichiellaceae</taxon>
        <taxon>Fonsecaea</taxon>
    </lineage>
</organism>
<accession>A0A177EVX1</accession>
<comment type="cofactor">
    <cofactor evidence="1 8">
        <name>heme</name>
        <dbReference type="ChEBI" id="CHEBI:30413"/>
    </cofactor>
</comment>
<evidence type="ECO:0000256" key="5">
    <source>
        <dbReference type="ARBA" id="ARBA00023002"/>
    </source>
</evidence>
<dbReference type="PROSITE" id="PS00086">
    <property type="entry name" value="CYTOCHROME_P450"/>
    <property type="match status" value="1"/>
</dbReference>
<dbReference type="InterPro" id="IPR002401">
    <property type="entry name" value="Cyt_P450_E_grp-I"/>
</dbReference>
<evidence type="ECO:0000256" key="7">
    <source>
        <dbReference type="ARBA" id="ARBA00023033"/>
    </source>
</evidence>
<feature type="binding site" description="axial binding residue" evidence="8">
    <location>
        <position position="455"/>
    </location>
    <ligand>
        <name>heme</name>
        <dbReference type="ChEBI" id="CHEBI:30413"/>
    </ligand>
    <ligandPart>
        <name>Fe</name>
        <dbReference type="ChEBI" id="CHEBI:18248"/>
    </ligandPart>
</feature>
<dbReference type="PANTHER" id="PTHR24305:SF230">
    <property type="entry name" value="P450, PUTATIVE (EUROFUNG)-RELATED"/>
    <property type="match status" value="1"/>
</dbReference>
<reference evidence="11 12" key="1">
    <citation type="submission" date="2016-03" db="EMBL/GenBank/DDBJ databases">
        <title>Draft genome sequence of the Fonsecaea monophora CBS 269.37.</title>
        <authorList>
            <person name="Bombassaro A."/>
            <person name="Vinicius W.A."/>
            <person name="De Hoog S."/>
            <person name="Sun J."/>
            <person name="Souza E.M."/>
            <person name="Raittz R.T."/>
            <person name="Costa F."/>
            <person name="Leao A.C."/>
            <person name="Tadra-Sfeir M.Z."/>
            <person name="Baura V."/>
            <person name="Balsanelli E."/>
            <person name="Pedrosa F.O."/>
            <person name="Moreno L.F."/>
            <person name="Steffens M.B."/>
            <person name="Xi L."/>
            <person name="Bocca A.L."/>
            <person name="Felipe M.S."/>
            <person name="Teixeira M."/>
            <person name="Telles Filho F.Q."/>
            <person name="Azevedo C.M."/>
            <person name="Gomes R."/>
            <person name="Vicente V.A."/>
        </authorList>
    </citation>
    <scope>NUCLEOTIDE SEQUENCE [LARGE SCALE GENOMIC DNA]</scope>
    <source>
        <strain evidence="11 12">CBS 269.37</strain>
    </source>
</reference>
<dbReference type="InterPro" id="IPR036396">
    <property type="entry name" value="Cyt_P450_sf"/>
</dbReference>
<dbReference type="InterPro" id="IPR050121">
    <property type="entry name" value="Cytochrome_P450_monoxygenase"/>
</dbReference>
<evidence type="ECO:0008006" key="13">
    <source>
        <dbReference type="Google" id="ProtNLM"/>
    </source>
</evidence>
<dbReference type="GeneID" id="34605715"/>
<proteinExistence type="inferred from homology"/>
<evidence type="ECO:0000256" key="8">
    <source>
        <dbReference type="PIRSR" id="PIRSR602401-1"/>
    </source>
</evidence>
<dbReference type="CDD" id="cd11058">
    <property type="entry name" value="CYP60B-like"/>
    <property type="match status" value="1"/>
</dbReference>
<evidence type="ECO:0000256" key="3">
    <source>
        <dbReference type="ARBA" id="ARBA00022617"/>
    </source>
</evidence>
<keyword evidence="7 9" id="KW-0503">Monooxygenase</keyword>
<keyword evidence="6 8" id="KW-0408">Iron</keyword>
<comment type="caution">
    <text evidence="11">The sequence shown here is derived from an EMBL/GenBank/DDBJ whole genome shotgun (WGS) entry which is preliminary data.</text>
</comment>
<dbReference type="InterPro" id="IPR001128">
    <property type="entry name" value="Cyt_P450"/>
</dbReference>
<evidence type="ECO:0000256" key="6">
    <source>
        <dbReference type="ARBA" id="ARBA00023004"/>
    </source>
</evidence>
<feature type="transmembrane region" description="Helical" evidence="10">
    <location>
        <begin position="20"/>
        <end position="41"/>
    </location>
</feature>
<dbReference type="Pfam" id="PF00067">
    <property type="entry name" value="p450"/>
    <property type="match status" value="1"/>
</dbReference>
<keyword evidence="10" id="KW-0812">Transmembrane</keyword>
<gene>
    <name evidence="11" type="ORF">AYO21_10600</name>
</gene>
<dbReference type="OrthoDB" id="1470350at2759"/>
<dbReference type="PRINTS" id="PR00463">
    <property type="entry name" value="EP450I"/>
</dbReference>
<dbReference type="GO" id="GO:0020037">
    <property type="term" value="F:heme binding"/>
    <property type="evidence" value="ECO:0007669"/>
    <property type="project" value="InterPro"/>
</dbReference>
<evidence type="ECO:0000256" key="1">
    <source>
        <dbReference type="ARBA" id="ARBA00001971"/>
    </source>
</evidence>
<evidence type="ECO:0000313" key="11">
    <source>
        <dbReference type="EMBL" id="OAG35202.1"/>
    </source>
</evidence>
<dbReference type="GO" id="GO:0005506">
    <property type="term" value="F:iron ion binding"/>
    <property type="evidence" value="ECO:0007669"/>
    <property type="project" value="InterPro"/>
</dbReference>
<dbReference type="Gene3D" id="1.10.630.10">
    <property type="entry name" value="Cytochrome P450"/>
    <property type="match status" value="1"/>
</dbReference>
<keyword evidence="10" id="KW-0472">Membrane</keyword>
<evidence type="ECO:0000256" key="2">
    <source>
        <dbReference type="ARBA" id="ARBA00010617"/>
    </source>
</evidence>
<name>A0A177EVX1_9EURO</name>
<evidence type="ECO:0000256" key="10">
    <source>
        <dbReference type="SAM" id="Phobius"/>
    </source>
</evidence>
<sequence>MAVLALLPSSLSTGQRVGVLGAASIVCYVLYCLVAGVYNLYFSPVRKFPGPKLWVVFPILRWTALLQGTLERHLLDFHIKYGNVVRIGPNELSFNDAQAWQDIYGFGHPELPKAVAFHEPDGKPDHLIHANSADHTRYRKIMAGGFSEKAIRKQEPLIKVYVDSLMEQLRILGRQGDRVDLAKWLHLVTFDLIGDLSFGEPFGGVSSAQEHDYIRTMFLFVKAGAYLSFFYNYPILGKLASFLTPKSLAEAHSRQWQFSEQVTMRRISNKEQQGRGDFMDSMVESRGTPNGMSDQEILVNASVLISAGAETSATTLSGTLYYLLRHPDKLARAQHEVRSVFSDESEITFITSSSKLPYMVACITEAMRIYPPLPSTLPRFTPPGSPTMISGHVVPPNVTVGVNQLAAYRDPRNFYAADKYLPERWLRDHYSQTNSPFHYDKRDALQPFSVGPRNCIGRNLAYAETRTIMARLLYNFDFELCEESRDWADQKIVFWWDKKPMLCVIRNRDSQELWKREG</sequence>